<name>A0A6C2UI68_9BACT</name>
<dbReference type="Pfam" id="PF02732">
    <property type="entry name" value="ERCC4"/>
    <property type="match status" value="1"/>
</dbReference>
<dbReference type="EMBL" id="CAAHFH010000001">
    <property type="protein sequence ID" value="VGO19147.1"/>
    <property type="molecule type" value="Genomic_DNA"/>
</dbReference>
<dbReference type="Proteomes" id="UP000346198">
    <property type="component" value="Unassembled WGS sequence"/>
</dbReference>
<feature type="domain" description="ERCC4" evidence="1">
    <location>
        <begin position="28"/>
        <end position="128"/>
    </location>
</feature>
<evidence type="ECO:0000313" key="3">
    <source>
        <dbReference type="Proteomes" id="UP000346198"/>
    </source>
</evidence>
<organism evidence="2 3">
    <name type="scientific">Pontiella sulfatireligans</name>
    <dbReference type="NCBI Taxonomy" id="2750658"/>
    <lineage>
        <taxon>Bacteria</taxon>
        <taxon>Pseudomonadati</taxon>
        <taxon>Kiritimatiellota</taxon>
        <taxon>Kiritimatiellia</taxon>
        <taxon>Kiritimatiellales</taxon>
        <taxon>Pontiellaceae</taxon>
        <taxon>Pontiella</taxon>
    </lineage>
</organism>
<dbReference type="InterPro" id="IPR006166">
    <property type="entry name" value="ERCC4_domain"/>
</dbReference>
<dbReference type="GO" id="GO:0006259">
    <property type="term" value="P:DNA metabolic process"/>
    <property type="evidence" value="ECO:0007669"/>
    <property type="project" value="UniProtKB-ARBA"/>
</dbReference>
<sequence>MIIRCDTREQNPLIFEPCRAVRGTITTFDYAVEGDHHAFAVERKSLSDLIQSLAMSRNFARELKKIRRARSVHHMSRIFYVVEANREDIEHYDFSCFKRGRVTPQFIYRQLSILEYIHDVHVIFSGDALGAARDVHRILKRRAEDLKAQEASS</sequence>
<protein>
    <recommendedName>
        <fullName evidence="1">ERCC4 domain-containing protein</fullName>
    </recommendedName>
</protein>
<accession>A0A6C2UI68</accession>
<dbReference type="GO" id="GO:0003677">
    <property type="term" value="F:DNA binding"/>
    <property type="evidence" value="ECO:0007669"/>
    <property type="project" value="InterPro"/>
</dbReference>
<keyword evidence="3" id="KW-1185">Reference proteome</keyword>
<proteinExistence type="predicted"/>
<dbReference type="Gene3D" id="3.40.50.10130">
    <property type="match status" value="1"/>
</dbReference>
<dbReference type="RefSeq" id="WP_136060570.1">
    <property type="nucleotide sequence ID" value="NZ_CAAHFH010000001.1"/>
</dbReference>
<dbReference type="SUPFAM" id="SSF52980">
    <property type="entry name" value="Restriction endonuclease-like"/>
    <property type="match status" value="1"/>
</dbReference>
<evidence type="ECO:0000259" key="1">
    <source>
        <dbReference type="Pfam" id="PF02732"/>
    </source>
</evidence>
<evidence type="ECO:0000313" key="2">
    <source>
        <dbReference type="EMBL" id="VGO19147.1"/>
    </source>
</evidence>
<dbReference type="AlphaFoldDB" id="A0A6C2UI68"/>
<reference evidence="2 3" key="1">
    <citation type="submission" date="2019-04" db="EMBL/GenBank/DDBJ databases">
        <authorList>
            <person name="Van Vliet M D."/>
        </authorList>
    </citation>
    <scope>NUCLEOTIDE SEQUENCE [LARGE SCALE GENOMIC DNA]</scope>
    <source>
        <strain evidence="2 3">F21</strain>
    </source>
</reference>
<dbReference type="GO" id="GO:0004518">
    <property type="term" value="F:nuclease activity"/>
    <property type="evidence" value="ECO:0007669"/>
    <property type="project" value="InterPro"/>
</dbReference>
<gene>
    <name evidence="2" type="ORF">SCARR_01204</name>
</gene>
<dbReference type="InterPro" id="IPR011335">
    <property type="entry name" value="Restrct_endonuc-II-like"/>
</dbReference>